<proteinExistence type="predicted"/>
<sequence>MSSDSDSSDDKSSNRFEKLTTSNWVSWKSRFMLDLKSQGLQCLFDDEWVDKDENKEKLARRNCKALKLLYQTVQEDLHNDILANDTSFVDAYDALASTCGQDSVIVNILPNLKVPILA</sequence>
<gene>
    <name evidence="1" type="ORF">PSTG_19172</name>
</gene>
<evidence type="ECO:0008006" key="3">
    <source>
        <dbReference type="Google" id="ProtNLM"/>
    </source>
</evidence>
<protein>
    <recommendedName>
        <fullName evidence="3">DUF4219 domain-containing protein</fullName>
    </recommendedName>
</protein>
<accession>A0A0L0UK76</accession>
<evidence type="ECO:0000313" key="1">
    <source>
        <dbReference type="EMBL" id="KNE87443.1"/>
    </source>
</evidence>
<dbReference type="EMBL" id="AJIL01005376">
    <property type="protein sequence ID" value="KNE87443.1"/>
    <property type="molecule type" value="Genomic_DNA"/>
</dbReference>
<comment type="caution">
    <text evidence="1">The sequence shown here is derived from an EMBL/GenBank/DDBJ whole genome shotgun (WGS) entry which is preliminary data.</text>
</comment>
<name>A0A0L0UK76_9BASI</name>
<reference evidence="2" key="1">
    <citation type="submission" date="2014-03" db="EMBL/GenBank/DDBJ databases">
        <title>The Genome Sequence of Puccinia striiformis f. sp. tritici PST-78.</title>
        <authorList>
            <consortium name="The Broad Institute Genome Sequencing Platform"/>
            <person name="Cuomo C."/>
            <person name="Hulbert S."/>
            <person name="Chen X."/>
            <person name="Walker B."/>
            <person name="Young S.K."/>
            <person name="Zeng Q."/>
            <person name="Gargeya S."/>
            <person name="Fitzgerald M."/>
            <person name="Haas B."/>
            <person name="Abouelleil A."/>
            <person name="Alvarado L."/>
            <person name="Arachchi H.M."/>
            <person name="Berlin A.M."/>
            <person name="Chapman S.B."/>
            <person name="Goldberg J."/>
            <person name="Griggs A."/>
            <person name="Gujja S."/>
            <person name="Hansen M."/>
            <person name="Howarth C."/>
            <person name="Imamovic A."/>
            <person name="Larimer J."/>
            <person name="McCowan C."/>
            <person name="Montmayeur A."/>
            <person name="Murphy C."/>
            <person name="Neiman D."/>
            <person name="Pearson M."/>
            <person name="Priest M."/>
            <person name="Roberts A."/>
            <person name="Saif S."/>
            <person name="Shea T."/>
            <person name="Sisk P."/>
            <person name="Sykes S."/>
            <person name="Wortman J."/>
            <person name="Nusbaum C."/>
            <person name="Birren B."/>
        </authorList>
    </citation>
    <scope>NUCLEOTIDE SEQUENCE [LARGE SCALE GENOMIC DNA]</scope>
    <source>
        <strain evidence="2">race PST-78</strain>
    </source>
</reference>
<dbReference type="Proteomes" id="UP000054564">
    <property type="component" value="Unassembled WGS sequence"/>
</dbReference>
<organism evidence="1 2">
    <name type="scientific">Puccinia striiformis f. sp. tritici PST-78</name>
    <dbReference type="NCBI Taxonomy" id="1165861"/>
    <lineage>
        <taxon>Eukaryota</taxon>
        <taxon>Fungi</taxon>
        <taxon>Dikarya</taxon>
        <taxon>Basidiomycota</taxon>
        <taxon>Pucciniomycotina</taxon>
        <taxon>Pucciniomycetes</taxon>
        <taxon>Pucciniales</taxon>
        <taxon>Pucciniaceae</taxon>
        <taxon>Puccinia</taxon>
    </lineage>
</organism>
<dbReference type="AlphaFoldDB" id="A0A0L0UK76"/>
<evidence type="ECO:0000313" key="2">
    <source>
        <dbReference type="Proteomes" id="UP000054564"/>
    </source>
</evidence>
<keyword evidence="2" id="KW-1185">Reference proteome</keyword>
<dbReference type="OrthoDB" id="2507068at2759"/>